<dbReference type="RefSeq" id="WP_311499759.1">
    <property type="nucleotide sequence ID" value="NZ_JAVRHN010000005.1"/>
</dbReference>
<reference evidence="2 3" key="1">
    <citation type="submission" date="2023-09" db="EMBL/GenBank/DDBJ databases">
        <authorList>
            <person name="Rey-Velasco X."/>
        </authorList>
    </citation>
    <scope>NUCLEOTIDE SEQUENCE [LARGE SCALE GENOMIC DNA]</scope>
    <source>
        <strain evidence="2 3">F225</strain>
    </source>
</reference>
<dbReference type="InterPro" id="IPR058807">
    <property type="entry name" value="ScoMcrA_N"/>
</dbReference>
<dbReference type="Proteomes" id="UP001253848">
    <property type="component" value="Unassembled WGS sequence"/>
</dbReference>
<comment type="caution">
    <text evidence="2">The sequence shown here is derived from an EMBL/GenBank/DDBJ whole genome shotgun (WGS) entry which is preliminary data.</text>
</comment>
<accession>A0ABU3DRU8</accession>
<evidence type="ECO:0000313" key="3">
    <source>
        <dbReference type="Proteomes" id="UP001253848"/>
    </source>
</evidence>
<name>A0ABU3DRU8_9FLAO</name>
<proteinExistence type="predicted"/>
<sequence length="621" mass="71286">MSIPDNISKEHLEKAIYKIDEEGIPPKGGSQYYDVFYKGKNYPPKLIVSYANLFANGEILDRKQFTGGLETTCFKLLEENGFEIKEKKINFYPYLEKFITQSTTGSLKTKDLYPKKYKGLKVKVSFGQGVSARVPWISFLLHPNTTMDGIYPVYLYYKEKDLLVLAYGISETNKPRTTWKFLEKKLTINALFNQTEIGKPERYGESYVFKTYDTNNLPDEELIEEDLDTIITEYKSLRFNSQTNKENSTNIAFQIDSFKESAEVSGLFFSKELITRYVASLCTKPFVILTGLSGSGKTKLAQAFATWICEEESQYCIVPVGADWTNREPLLGYSNAIEQDKYVKPENGILDLLIKAKENLDKPHFIILDEMNLSHVERYFADFLSIMETGQDIVLFKDAEKKGEIYSKIHWPKNVFIIGTVNIDETTYMFSPKVLDRANTIEFRITAEEMELFLDNNSKPDLSKLKSKGANMARDFLKISESSEFQKPEDPVNQTLLRFFKELKKTGAEFGYRSASEIHQLLHNLTVINGDLKEDEKIDITIMQKLLPKLHGSRRKLVPVLSTLGGFCMKDPETKIQKEVFEKPDFDFSDLDKVKYPLSLEKISRMYHGVIENGFASYAEA</sequence>
<dbReference type="PANTHER" id="PTHR37291">
    <property type="entry name" value="5-METHYLCYTOSINE-SPECIFIC RESTRICTION ENZYME B"/>
    <property type="match status" value="1"/>
</dbReference>
<dbReference type="SMART" id="SM00382">
    <property type="entry name" value="AAA"/>
    <property type="match status" value="1"/>
</dbReference>
<dbReference type="EMBL" id="JAVRHN010000005">
    <property type="protein sequence ID" value="MDT0686437.1"/>
    <property type="molecule type" value="Genomic_DNA"/>
</dbReference>
<organism evidence="2 3">
    <name type="scientific">Autumnicola psychrophila</name>
    <dbReference type="NCBI Taxonomy" id="3075592"/>
    <lineage>
        <taxon>Bacteria</taxon>
        <taxon>Pseudomonadati</taxon>
        <taxon>Bacteroidota</taxon>
        <taxon>Flavobacteriia</taxon>
        <taxon>Flavobacteriales</taxon>
        <taxon>Flavobacteriaceae</taxon>
        <taxon>Autumnicola</taxon>
    </lineage>
</organism>
<dbReference type="Pfam" id="PF26345">
    <property type="entry name" value="ScoMcrA_N"/>
    <property type="match status" value="1"/>
</dbReference>
<keyword evidence="3" id="KW-1185">Reference proteome</keyword>
<dbReference type="InterPro" id="IPR003593">
    <property type="entry name" value="AAA+_ATPase"/>
</dbReference>
<dbReference type="PANTHER" id="PTHR37291:SF1">
    <property type="entry name" value="TYPE IV METHYL-DIRECTED RESTRICTION ENZYME ECOKMCRB SUBUNIT"/>
    <property type="match status" value="1"/>
</dbReference>
<dbReference type="Pfam" id="PF07728">
    <property type="entry name" value="AAA_5"/>
    <property type="match status" value="1"/>
</dbReference>
<evidence type="ECO:0000313" key="2">
    <source>
        <dbReference type="EMBL" id="MDT0686437.1"/>
    </source>
</evidence>
<dbReference type="SUPFAM" id="SSF52540">
    <property type="entry name" value="P-loop containing nucleoside triphosphate hydrolases"/>
    <property type="match status" value="1"/>
</dbReference>
<dbReference type="InterPro" id="IPR052934">
    <property type="entry name" value="Methyl-DNA_Rec/Restrict_Enz"/>
</dbReference>
<dbReference type="InterPro" id="IPR027417">
    <property type="entry name" value="P-loop_NTPase"/>
</dbReference>
<dbReference type="Gene3D" id="3.40.50.300">
    <property type="entry name" value="P-loop containing nucleotide triphosphate hydrolases"/>
    <property type="match status" value="1"/>
</dbReference>
<evidence type="ECO:0000259" key="1">
    <source>
        <dbReference type="SMART" id="SM00382"/>
    </source>
</evidence>
<dbReference type="Gene3D" id="3.30.920.90">
    <property type="match status" value="1"/>
</dbReference>
<dbReference type="Pfam" id="PF12102">
    <property type="entry name" value="MrcB_N"/>
    <property type="match status" value="1"/>
</dbReference>
<dbReference type="InterPro" id="IPR021961">
    <property type="entry name" value="McrB_DNA-bd"/>
</dbReference>
<gene>
    <name evidence="2" type="ORF">RM541_08670</name>
</gene>
<protein>
    <submittedName>
        <fullName evidence="2">DUF3578 domain-containing protein</fullName>
    </submittedName>
</protein>
<dbReference type="InterPro" id="IPR011704">
    <property type="entry name" value="ATPase_dyneun-rel_AAA"/>
</dbReference>
<feature type="domain" description="AAA+ ATPase" evidence="1">
    <location>
        <begin position="283"/>
        <end position="451"/>
    </location>
</feature>